<organism evidence="6 7">
    <name type="scientific">Tetradesmus obliquus</name>
    <name type="common">Green alga</name>
    <name type="synonym">Acutodesmus obliquus</name>
    <dbReference type="NCBI Taxonomy" id="3088"/>
    <lineage>
        <taxon>Eukaryota</taxon>
        <taxon>Viridiplantae</taxon>
        <taxon>Chlorophyta</taxon>
        <taxon>core chlorophytes</taxon>
        <taxon>Chlorophyceae</taxon>
        <taxon>CS clade</taxon>
        <taxon>Sphaeropleales</taxon>
        <taxon>Scenedesmaceae</taxon>
        <taxon>Tetradesmus</taxon>
    </lineage>
</organism>
<dbReference type="Proteomes" id="UP001244341">
    <property type="component" value="Chromosome 1b"/>
</dbReference>
<keyword evidence="1 4" id="KW-0479">Metal-binding</keyword>
<accession>A0ABY8TJX8</accession>
<keyword evidence="3 4" id="KW-0862">Zinc</keyword>
<evidence type="ECO:0000256" key="2">
    <source>
        <dbReference type="ARBA" id="ARBA00022771"/>
    </source>
</evidence>
<keyword evidence="2 4" id="KW-0863">Zinc-finger</keyword>
<evidence type="ECO:0000313" key="7">
    <source>
        <dbReference type="Proteomes" id="UP001244341"/>
    </source>
</evidence>
<evidence type="ECO:0000259" key="5">
    <source>
        <dbReference type="PROSITE" id="PS50103"/>
    </source>
</evidence>
<feature type="domain" description="C3H1-type" evidence="5">
    <location>
        <begin position="1"/>
        <end position="20"/>
    </location>
</feature>
<dbReference type="PANTHER" id="PTHR14493">
    <property type="entry name" value="UNKEMPT FAMILY MEMBER"/>
    <property type="match status" value="1"/>
</dbReference>
<reference evidence="6 7" key="1">
    <citation type="submission" date="2023-05" db="EMBL/GenBank/DDBJ databases">
        <title>A 100% complete, gapless, phased diploid assembly of the Scenedesmus obliquus UTEX 3031 genome.</title>
        <authorList>
            <person name="Biondi T.C."/>
            <person name="Hanschen E.R."/>
            <person name="Kwon T."/>
            <person name="Eng W."/>
            <person name="Kruse C.P.S."/>
            <person name="Koehler S.I."/>
            <person name="Kunde Y."/>
            <person name="Gleasner C.D."/>
            <person name="You Mak K.T."/>
            <person name="Polle J."/>
            <person name="Hovde B.T."/>
            <person name="Starkenburg S.R."/>
        </authorList>
    </citation>
    <scope>NUCLEOTIDE SEQUENCE [LARGE SCALE GENOMIC DNA]</scope>
    <source>
        <strain evidence="6 7">DOE0152z</strain>
    </source>
</reference>
<keyword evidence="7" id="KW-1185">Reference proteome</keyword>
<proteinExistence type="predicted"/>
<evidence type="ECO:0000256" key="3">
    <source>
        <dbReference type="ARBA" id="ARBA00022833"/>
    </source>
</evidence>
<dbReference type="PROSITE" id="PS50103">
    <property type="entry name" value="ZF_C3H1"/>
    <property type="match status" value="1"/>
</dbReference>
<name>A0ABY8TJX8_TETOB</name>
<dbReference type="InterPro" id="IPR000571">
    <property type="entry name" value="Znf_CCCH"/>
</dbReference>
<gene>
    <name evidence="6" type="ORF">OEZ85_008836</name>
</gene>
<evidence type="ECO:0000313" key="6">
    <source>
        <dbReference type="EMBL" id="WIA09431.1"/>
    </source>
</evidence>
<evidence type="ECO:0000256" key="4">
    <source>
        <dbReference type="PROSITE-ProRule" id="PRU00723"/>
    </source>
</evidence>
<protein>
    <recommendedName>
        <fullName evidence="5">C3H1-type domain-containing protein</fullName>
    </recommendedName>
</protein>
<sequence length="82" mass="9335">MLQTGRCPRGDACMMAHNAIEFWLHPDRYRTETCKDGDSCCRPVCFFAHNEAEHRITRIHRTDAAGNPFARAKYSMAGSICE</sequence>
<evidence type="ECO:0000256" key="1">
    <source>
        <dbReference type="ARBA" id="ARBA00022723"/>
    </source>
</evidence>
<dbReference type="InterPro" id="IPR045234">
    <property type="entry name" value="Unkempt-like"/>
</dbReference>
<dbReference type="PANTHER" id="PTHR14493:SF50">
    <property type="entry name" value="RING FINGER PROTEIN UNKEMPT"/>
    <property type="match status" value="1"/>
</dbReference>
<dbReference type="EMBL" id="CP126208">
    <property type="protein sequence ID" value="WIA09431.1"/>
    <property type="molecule type" value="Genomic_DNA"/>
</dbReference>
<dbReference type="Gene3D" id="4.10.1000.10">
    <property type="entry name" value="Zinc finger, CCCH-type"/>
    <property type="match status" value="1"/>
</dbReference>
<feature type="zinc finger region" description="C3H1-type" evidence="4">
    <location>
        <begin position="1"/>
        <end position="20"/>
    </location>
</feature>